<dbReference type="PANTHER" id="PTHR48105">
    <property type="entry name" value="THIOREDOXIN REDUCTASE 1-RELATED-RELATED"/>
    <property type="match status" value="1"/>
</dbReference>
<proteinExistence type="predicted"/>
<reference evidence="6 7" key="1">
    <citation type="submission" date="2020-09" db="EMBL/GenBank/DDBJ databases">
        <title>Paenibacillus sp. strain PR3 16S rRNA gene Genome sequencing and assembly.</title>
        <authorList>
            <person name="Kim J."/>
        </authorList>
    </citation>
    <scope>NUCLEOTIDE SEQUENCE [LARGE SCALE GENOMIC DNA]</scope>
    <source>
        <strain evidence="6 7">PR3</strain>
    </source>
</reference>
<evidence type="ECO:0000256" key="2">
    <source>
        <dbReference type="ARBA" id="ARBA00011738"/>
    </source>
</evidence>
<comment type="subunit">
    <text evidence="2">Homodimer.</text>
</comment>
<keyword evidence="3" id="KW-0285">Flavoprotein</keyword>
<evidence type="ECO:0000259" key="5">
    <source>
        <dbReference type="Pfam" id="PF07992"/>
    </source>
</evidence>
<sequence length="304" mass="32950">MADQVVDVVIAGGGPAGLSAALVLGRSLRRVVLIDEGKPRNAVTRRSHGFLTRDGTEPEQLRMLAREELRRYETVDLRHDTVVSAERAAGGFFQSHTKEGLRVTSRMLVFATGMKEKLPEWPGLLDVYGRSVFPCPYCDGWELRDAPLALLGSCKSKLLAHVQLIRTWSRDLVVCTDGPAGLSAEEKEQLHERGIALYEQPIAALASSDGQLTHIELEDGQHIARTGAFLTDTGAHEATDIPRQLGVGMEPRGVYQTGNHGLTRIPGLYIIGDAKHAFTGVAGAVSEGYEAGVAINHALAIEDW</sequence>
<accession>A0ABR8N2R9</accession>
<dbReference type="InterPro" id="IPR036188">
    <property type="entry name" value="FAD/NAD-bd_sf"/>
</dbReference>
<keyword evidence="7" id="KW-1185">Reference proteome</keyword>
<evidence type="ECO:0000256" key="4">
    <source>
        <dbReference type="ARBA" id="ARBA00023002"/>
    </source>
</evidence>
<keyword evidence="4" id="KW-0560">Oxidoreductase</keyword>
<dbReference type="PRINTS" id="PR00469">
    <property type="entry name" value="PNDRDTASEII"/>
</dbReference>
<comment type="cofactor">
    <cofactor evidence="1">
        <name>FAD</name>
        <dbReference type="ChEBI" id="CHEBI:57692"/>
    </cofactor>
</comment>
<dbReference type="PRINTS" id="PR00368">
    <property type="entry name" value="FADPNR"/>
</dbReference>
<dbReference type="Gene3D" id="3.50.50.60">
    <property type="entry name" value="FAD/NAD(P)-binding domain"/>
    <property type="match status" value="2"/>
</dbReference>
<comment type="caution">
    <text evidence="6">The sequence shown here is derived from an EMBL/GenBank/DDBJ whole genome shotgun (WGS) entry which is preliminary data.</text>
</comment>
<evidence type="ECO:0000256" key="3">
    <source>
        <dbReference type="ARBA" id="ARBA00022630"/>
    </source>
</evidence>
<dbReference type="RefSeq" id="WP_191206762.1">
    <property type="nucleotide sequence ID" value="NZ_JACXZA010000009.1"/>
</dbReference>
<dbReference type="InterPro" id="IPR050097">
    <property type="entry name" value="Ferredoxin-NADP_redctase_2"/>
</dbReference>
<evidence type="ECO:0000313" key="6">
    <source>
        <dbReference type="EMBL" id="MBD3922458.1"/>
    </source>
</evidence>
<dbReference type="InterPro" id="IPR023753">
    <property type="entry name" value="FAD/NAD-binding_dom"/>
</dbReference>
<dbReference type="Pfam" id="PF07992">
    <property type="entry name" value="Pyr_redox_2"/>
    <property type="match status" value="1"/>
</dbReference>
<evidence type="ECO:0000256" key="1">
    <source>
        <dbReference type="ARBA" id="ARBA00001974"/>
    </source>
</evidence>
<dbReference type="Proteomes" id="UP000609346">
    <property type="component" value="Unassembled WGS sequence"/>
</dbReference>
<organism evidence="6 7">
    <name type="scientific">Paenibacillus terricola</name>
    <dbReference type="NCBI Taxonomy" id="2763503"/>
    <lineage>
        <taxon>Bacteria</taxon>
        <taxon>Bacillati</taxon>
        <taxon>Bacillota</taxon>
        <taxon>Bacilli</taxon>
        <taxon>Bacillales</taxon>
        <taxon>Paenibacillaceae</taxon>
        <taxon>Paenibacillus</taxon>
    </lineage>
</organism>
<protein>
    <submittedName>
        <fullName evidence="6">NAD(P)/FAD-dependent oxidoreductase</fullName>
    </submittedName>
</protein>
<dbReference type="SUPFAM" id="SSF51905">
    <property type="entry name" value="FAD/NAD(P)-binding domain"/>
    <property type="match status" value="1"/>
</dbReference>
<gene>
    <name evidence="6" type="ORF">H8B09_27140</name>
</gene>
<feature type="domain" description="FAD/NAD(P)-binding" evidence="5">
    <location>
        <begin position="7"/>
        <end position="288"/>
    </location>
</feature>
<dbReference type="EMBL" id="JACXZA010000009">
    <property type="protein sequence ID" value="MBD3922458.1"/>
    <property type="molecule type" value="Genomic_DNA"/>
</dbReference>
<evidence type="ECO:0000313" key="7">
    <source>
        <dbReference type="Proteomes" id="UP000609346"/>
    </source>
</evidence>
<name>A0ABR8N2R9_9BACL</name>